<gene>
    <name evidence="3" type="ORF">V5N11_005788</name>
    <name evidence="2" type="ORF">V5N11_029388</name>
    <name evidence="1" type="ORF">V5N11_035117</name>
</gene>
<accession>A0ABD1AHY1</accession>
<organism evidence="1 4">
    <name type="scientific">Cardamine amara subsp. amara</name>
    <dbReference type="NCBI Taxonomy" id="228776"/>
    <lineage>
        <taxon>Eukaryota</taxon>
        <taxon>Viridiplantae</taxon>
        <taxon>Streptophyta</taxon>
        <taxon>Embryophyta</taxon>
        <taxon>Tracheophyta</taxon>
        <taxon>Spermatophyta</taxon>
        <taxon>Magnoliopsida</taxon>
        <taxon>eudicotyledons</taxon>
        <taxon>Gunneridae</taxon>
        <taxon>Pentapetalae</taxon>
        <taxon>rosids</taxon>
        <taxon>malvids</taxon>
        <taxon>Brassicales</taxon>
        <taxon>Brassicaceae</taxon>
        <taxon>Cardamineae</taxon>
        <taxon>Cardamine</taxon>
    </lineage>
</organism>
<keyword evidence="4" id="KW-1185">Reference proteome</keyword>
<comment type="caution">
    <text evidence="1">The sequence shown here is derived from an EMBL/GenBank/DDBJ whole genome shotgun (WGS) entry which is preliminary data.</text>
</comment>
<dbReference type="AlphaFoldDB" id="A0ABD1AHY1"/>
<dbReference type="EMBL" id="JBANAX010000260">
    <property type="protein sequence ID" value="KAL1216666.1"/>
    <property type="molecule type" value="Genomic_DNA"/>
</dbReference>
<evidence type="ECO:0000313" key="4">
    <source>
        <dbReference type="Proteomes" id="UP001558713"/>
    </source>
</evidence>
<dbReference type="EMBL" id="JBANAX010000552">
    <property type="protein sequence ID" value="KAL1203684.1"/>
    <property type="molecule type" value="Genomic_DNA"/>
</dbReference>
<evidence type="ECO:0000313" key="3">
    <source>
        <dbReference type="EMBL" id="KAL1220261.1"/>
    </source>
</evidence>
<dbReference type="Proteomes" id="UP001558713">
    <property type="component" value="Unassembled WGS sequence"/>
</dbReference>
<name>A0ABD1AHY1_CARAN</name>
<dbReference type="PANTHER" id="PTHR47877:SF3">
    <property type="entry name" value="LATE EMBRYOGENESIS ABUNDANT DOMAIN-CONTAINING PROTEIN _ LEA DOMAIN-CONTAINING PROTEIN"/>
    <property type="match status" value="1"/>
</dbReference>
<sequence length="190" mass="20478">MAMSISGAVLSGLGSSILITGCKRSGVGGGAVMRVGRKNVIIAAQRKKSWVPTAVKDDGNSKLDPKWLDDASQKASEYVKEKGSEVGHVSAQKGQEVKDHIERAKDYIFEKAGEAIDNVAEIAQLTSDFVTEKGKETKKETASLTDKAKNLIIERADEVIDLTIDMSKKMAKYIGDKATEVKEAILPPKT</sequence>
<dbReference type="PANTHER" id="PTHR47877">
    <property type="entry name" value="LATE EMBRYOGENESIS ABUNDANT DOMAIN-CONTAINING PROTEIN / LEA DOMAIN-CONTAINING PROTEIN"/>
    <property type="match status" value="1"/>
</dbReference>
<dbReference type="EMBL" id="JBANAX010000158">
    <property type="protein sequence ID" value="KAL1220261.1"/>
    <property type="molecule type" value="Genomic_DNA"/>
</dbReference>
<evidence type="ECO:0000313" key="2">
    <source>
        <dbReference type="EMBL" id="KAL1216666.1"/>
    </source>
</evidence>
<protein>
    <submittedName>
        <fullName evidence="1">Protein COLD-REGULATED 15B</fullName>
    </submittedName>
</protein>
<proteinExistence type="predicted"/>
<evidence type="ECO:0000313" key="1">
    <source>
        <dbReference type="EMBL" id="KAL1203684.1"/>
    </source>
</evidence>
<reference evidence="1 4" key="1">
    <citation type="submission" date="2024-04" db="EMBL/GenBank/DDBJ databases">
        <title>Genome assembly C_amara_ONT_v2.</title>
        <authorList>
            <person name="Yant L."/>
            <person name="Moore C."/>
            <person name="Slenker M."/>
        </authorList>
    </citation>
    <scope>NUCLEOTIDE SEQUENCE [LARGE SCALE GENOMIC DNA]</scope>
    <source>
        <tissue evidence="1">Leaf</tissue>
    </source>
</reference>